<feature type="region of interest" description="Disordered" evidence="3">
    <location>
        <begin position="96"/>
        <end position="144"/>
    </location>
</feature>
<feature type="region of interest" description="Disordered" evidence="3">
    <location>
        <begin position="261"/>
        <end position="291"/>
    </location>
</feature>
<keyword evidence="6" id="KW-1185">Reference proteome</keyword>
<feature type="coiled-coil region" evidence="2">
    <location>
        <begin position="226"/>
        <end position="253"/>
    </location>
</feature>
<evidence type="ECO:0000259" key="4">
    <source>
        <dbReference type="Pfam" id="PF21773"/>
    </source>
</evidence>
<feature type="region of interest" description="Disordered" evidence="3">
    <location>
        <begin position="488"/>
        <end position="517"/>
    </location>
</feature>
<evidence type="ECO:0000256" key="2">
    <source>
        <dbReference type="SAM" id="Coils"/>
    </source>
</evidence>
<evidence type="ECO:0000256" key="3">
    <source>
        <dbReference type="SAM" id="MobiDB-lite"/>
    </source>
</evidence>
<feature type="domain" description="ODAD1 central coiled coil region" evidence="4">
    <location>
        <begin position="142"/>
        <end position="425"/>
    </location>
</feature>
<feature type="compositionally biased region" description="Basic and acidic residues" evidence="3">
    <location>
        <begin position="96"/>
        <end position="111"/>
    </location>
</feature>
<dbReference type="GeneTree" id="ENSGT00940000153116"/>
<evidence type="ECO:0000313" key="6">
    <source>
        <dbReference type="Proteomes" id="UP000694395"/>
    </source>
</evidence>
<sequence>MPRGRSATSVHSDSSDMDIDGIAETEMGKLQRQFRIMGGDRLAYSIQSQDHIRRQQEIETLEKEQEELQRSLCVSESLSRRQRDSEDAQTLRSMLEQRDEVGDEVERERQSQAELEQEVQEVHTHAQPHTHRTFTPLSRQTQKASRTLENKLDRAIIRFNEQLTKNSHLREDLETLRVERVRFQQLHRRLDKELQEIRKDIGDMVSLSTAAYDVRVEAQSKMIMMREKAVKDLSQYSAEMKELERVIAHERRLKEFMTTKCSERSGQDEGQELGRRHAELKEQRRLDSGEESVDTLEEVFHRIQNITGEEDLDMLVTRFIQVEDQNFALFNYVNEQNNEAEALRDQINQREMEQFNVRGQQQKQQHHALLRDIDQQQRDTESQAHENEVLASAVSKILDQIKTGVNSVFHKMDCDRSVVEDLLGSSSGIRENNIMTYLGLVEQRTNQLLTMQAFLNSRDLDKEYDPKDLARFLLGQNPEVPRQNIIIQPPVTGDDYDTEESPLTDEEERPLSQGELRQRIMKGVSYDKYSHSLTP</sequence>
<dbReference type="GO" id="GO:0003341">
    <property type="term" value="P:cilium movement"/>
    <property type="evidence" value="ECO:0007669"/>
    <property type="project" value="TreeGrafter"/>
</dbReference>
<feature type="compositionally biased region" description="Polar residues" evidence="3">
    <location>
        <begin position="133"/>
        <end position="144"/>
    </location>
</feature>
<dbReference type="GO" id="GO:0036158">
    <property type="term" value="P:outer dynein arm assembly"/>
    <property type="evidence" value="ECO:0007669"/>
    <property type="project" value="TreeGrafter"/>
</dbReference>
<feature type="compositionally biased region" description="Acidic residues" evidence="3">
    <location>
        <begin position="494"/>
        <end position="508"/>
    </location>
</feature>
<protein>
    <submittedName>
        <fullName evidence="5">Outer dynein arm docking complex subunit 1</fullName>
    </submittedName>
</protein>
<feature type="compositionally biased region" description="Basic and acidic residues" evidence="3">
    <location>
        <begin position="261"/>
        <end position="288"/>
    </location>
</feature>
<dbReference type="Ensembl" id="ENSOMYT00000102488.2">
    <property type="protein sequence ID" value="ENSOMYP00000094269.2"/>
    <property type="gene ID" value="ENSOMYG00000043088.2"/>
</dbReference>
<name>A0A8C7U7J7_ONCMY</name>
<proteinExistence type="predicted"/>
<dbReference type="PANTHER" id="PTHR21694">
    <property type="entry name" value="COILED-COIL DOMAIN-CONTAINING PROTEIN 63"/>
    <property type="match status" value="1"/>
</dbReference>
<dbReference type="AlphaFoldDB" id="A0A8C7U7J7"/>
<dbReference type="GO" id="GO:0005930">
    <property type="term" value="C:axoneme"/>
    <property type="evidence" value="ECO:0007669"/>
    <property type="project" value="TreeGrafter"/>
</dbReference>
<dbReference type="PANTHER" id="PTHR21694:SF35">
    <property type="entry name" value="OUTER DYNEIN ARM-DOCKING COMPLEX SUBUNIT 1"/>
    <property type="match status" value="1"/>
</dbReference>
<evidence type="ECO:0000256" key="1">
    <source>
        <dbReference type="ARBA" id="ARBA00023054"/>
    </source>
</evidence>
<dbReference type="Proteomes" id="UP000694395">
    <property type="component" value="Chromosome 17"/>
</dbReference>
<dbReference type="InterPro" id="IPR049258">
    <property type="entry name" value="ODAD1_CC"/>
</dbReference>
<reference evidence="5" key="3">
    <citation type="submission" date="2025-09" db="UniProtKB">
        <authorList>
            <consortium name="Ensembl"/>
        </authorList>
    </citation>
    <scope>IDENTIFICATION</scope>
</reference>
<dbReference type="Pfam" id="PF21773">
    <property type="entry name" value="ODAD1_CC"/>
    <property type="match status" value="1"/>
</dbReference>
<dbReference type="InterPro" id="IPR051876">
    <property type="entry name" value="ODA-DC/CCD"/>
</dbReference>
<organism evidence="5 6">
    <name type="scientific">Oncorhynchus mykiss</name>
    <name type="common">Rainbow trout</name>
    <name type="synonym">Salmo gairdneri</name>
    <dbReference type="NCBI Taxonomy" id="8022"/>
    <lineage>
        <taxon>Eukaryota</taxon>
        <taxon>Metazoa</taxon>
        <taxon>Chordata</taxon>
        <taxon>Craniata</taxon>
        <taxon>Vertebrata</taxon>
        <taxon>Euteleostomi</taxon>
        <taxon>Actinopterygii</taxon>
        <taxon>Neopterygii</taxon>
        <taxon>Teleostei</taxon>
        <taxon>Protacanthopterygii</taxon>
        <taxon>Salmoniformes</taxon>
        <taxon>Salmonidae</taxon>
        <taxon>Salmoninae</taxon>
        <taxon>Oncorhynchus</taxon>
    </lineage>
</organism>
<reference evidence="5" key="2">
    <citation type="submission" date="2025-08" db="UniProtKB">
        <authorList>
            <consortium name="Ensembl"/>
        </authorList>
    </citation>
    <scope>IDENTIFICATION</scope>
</reference>
<accession>A0A8C7U7J7</accession>
<reference evidence="5" key="1">
    <citation type="submission" date="2020-07" db="EMBL/GenBank/DDBJ databases">
        <title>A long reads based de novo assembly of the rainbow trout Arlee double haploid line genome.</title>
        <authorList>
            <person name="Gao G."/>
            <person name="Palti Y."/>
        </authorList>
    </citation>
    <scope>NUCLEOTIDE SEQUENCE [LARGE SCALE GENOMIC DNA]</scope>
</reference>
<evidence type="ECO:0000313" key="5">
    <source>
        <dbReference type="Ensembl" id="ENSOMYP00000094269.2"/>
    </source>
</evidence>
<keyword evidence="1 2" id="KW-0175">Coiled coil</keyword>